<accession>A0A0D6LJY5</accession>
<evidence type="ECO:0000256" key="7">
    <source>
        <dbReference type="PROSITE-ProRule" id="PRU00191"/>
    </source>
</evidence>
<sequence>MEETAPDNTKDESRDPSKTSASKLKTSGEGGKEGGLSYEKYETADSLELFLKDNTPDKNDAAQEMLTAIVDEKLEATLAVSCMAVDPDKLGTHDWYHGCLPFEDIAGLLKSDGDFLVRELAPDAGRSATACVTVKWDGKVRNYPVRYMRDKKAHMFTIDGDNKFRDVMQLVRNVVTFYGIVQQTDGRAMIVMELIHGGALDQHLKNNPTIGNKERIGYATDVAIGLVYLHSKGCMHRDVACRNCLIDVRKNIVKLSDFGLSKQAELYNIPDDERLPIRWYEFSQVF</sequence>
<keyword evidence="2 8" id="KW-0547">Nucleotide-binding</keyword>
<dbReference type="InterPro" id="IPR000980">
    <property type="entry name" value="SH2"/>
</dbReference>
<evidence type="ECO:0000256" key="2">
    <source>
        <dbReference type="ARBA" id="ARBA00022741"/>
    </source>
</evidence>
<dbReference type="GO" id="GO:0005524">
    <property type="term" value="F:ATP binding"/>
    <property type="evidence" value="ECO:0007669"/>
    <property type="project" value="UniProtKB-KW"/>
</dbReference>
<dbReference type="EMBL" id="KE125108">
    <property type="protein sequence ID" value="EPB71473.1"/>
    <property type="molecule type" value="Genomic_DNA"/>
</dbReference>
<dbReference type="SUPFAM" id="SSF56112">
    <property type="entry name" value="Protein kinase-like (PK-like)"/>
    <property type="match status" value="1"/>
</dbReference>
<keyword evidence="5 8" id="KW-0829">Tyrosine-protein kinase</keyword>
<dbReference type="InterPro" id="IPR000719">
    <property type="entry name" value="Prot_kinase_dom"/>
</dbReference>
<protein>
    <recommendedName>
        <fullName evidence="8">Tyrosine-protein kinase</fullName>
        <ecNumber evidence="8">2.7.10.2</ecNumber>
    </recommendedName>
</protein>
<dbReference type="PROSITE" id="PS50001">
    <property type="entry name" value="SH2"/>
    <property type="match status" value="1"/>
</dbReference>
<proteinExistence type="inferred from homology"/>
<dbReference type="PROSITE" id="PS50011">
    <property type="entry name" value="PROTEIN_KINASE_DOM"/>
    <property type="match status" value="1"/>
</dbReference>
<dbReference type="InterPro" id="IPR011009">
    <property type="entry name" value="Kinase-like_dom_sf"/>
</dbReference>
<dbReference type="Gene3D" id="3.30.505.10">
    <property type="entry name" value="SH2 domain"/>
    <property type="match status" value="1"/>
</dbReference>
<evidence type="ECO:0000259" key="10">
    <source>
        <dbReference type="PROSITE" id="PS50001"/>
    </source>
</evidence>
<dbReference type="AlphaFoldDB" id="A0A0D6LJY5"/>
<feature type="domain" description="Protein kinase" evidence="11">
    <location>
        <begin position="118"/>
        <end position="286"/>
    </location>
</feature>
<feature type="domain" description="SH2" evidence="10">
    <location>
        <begin position="95"/>
        <end position="172"/>
    </location>
</feature>
<dbReference type="InterPro" id="IPR001245">
    <property type="entry name" value="Ser-Thr/Tyr_kinase_cat_dom"/>
</dbReference>
<feature type="region of interest" description="Disordered" evidence="9">
    <location>
        <begin position="1"/>
        <end position="38"/>
    </location>
</feature>
<evidence type="ECO:0000256" key="4">
    <source>
        <dbReference type="ARBA" id="ARBA00022840"/>
    </source>
</evidence>
<reference evidence="12 13" key="1">
    <citation type="submission" date="2013-05" db="EMBL/GenBank/DDBJ databases">
        <title>Draft genome of the parasitic nematode Anyclostoma ceylanicum.</title>
        <authorList>
            <person name="Mitreva M."/>
        </authorList>
    </citation>
    <scope>NUCLEOTIDE SEQUENCE [LARGE SCALE GENOMIC DNA]</scope>
</reference>
<dbReference type="GO" id="GO:0004715">
    <property type="term" value="F:non-membrane spanning protein tyrosine kinase activity"/>
    <property type="evidence" value="ECO:0007669"/>
    <property type="project" value="UniProtKB-EC"/>
</dbReference>
<evidence type="ECO:0000256" key="8">
    <source>
        <dbReference type="RuleBase" id="RU362096"/>
    </source>
</evidence>
<dbReference type="InterPro" id="IPR050198">
    <property type="entry name" value="Non-receptor_tyrosine_kinases"/>
</dbReference>
<keyword evidence="13" id="KW-1185">Reference proteome</keyword>
<keyword evidence="3 8" id="KW-0418">Kinase</keyword>
<evidence type="ECO:0000256" key="6">
    <source>
        <dbReference type="ARBA" id="ARBA00051245"/>
    </source>
</evidence>
<dbReference type="Gene3D" id="1.10.510.10">
    <property type="entry name" value="Transferase(Phosphotransferase) domain 1"/>
    <property type="match status" value="1"/>
</dbReference>
<dbReference type="Pfam" id="PF07714">
    <property type="entry name" value="PK_Tyr_Ser-Thr"/>
    <property type="match status" value="1"/>
</dbReference>
<dbReference type="EC" id="2.7.10.2" evidence="8"/>
<keyword evidence="7" id="KW-0727">SH2 domain</keyword>
<organism evidence="12 13">
    <name type="scientific">Ancylostoma ceylanicum</name>
    <dbReference type="NCBI Taxonomy" id="53326"/>
    <lineage>
        <taxon>Eukaryota</taxon>
        <taxon>Metazoa</taxon>
        <taxon>Ecdysozoa</taxon>
        <taxon>Nematoda</taxon>
        <taxon>Chromadorea</taxon>
        <taxon>Rhabditida</taxon>
        <taxon>Rhabditina</taxon>
        <taxon>Rhabditomorpha</taxon>
        <taxon>Strongyloidea</taxon>
        <taxon>Ancylostomatidae</taxon>
        <taxon>Ancylostomatinae</taxon>
        <taxon>Ancylostoma</taxon>
    </lineage>
</organism>
<keyword evidence="1 8" id="KW-0808">Transferase</keyword>
<feature type="compositionally biased region" description="Basic and acidic residues" evidence="9">
    <location>
        <begin position="8"/>
        <end position="17"/>
    </location>
</feature>
<dbReference type="InterPro" id="IPR036860">
    <property type="entry name" value="SH2_dom_sf"/>
</dbReference>
<evidence type="ECO:0000256" key="9">
    <source>
        <dbReference type="SAM" id="MobiDB-lite"/>
    </source>
</evidence>
<dbReference type="InterPro" id="IPR008266">
    <property type="entry name" value="Tyr_kinase_AS"/>
</dbReference>
<dbReference type="PROSITE" id="PS00109">
    <property type="entry name" value="PROTEIN_KINASE_TYR"/>
    <property type="match status" value="1"/>
</dbReference>
<evidence type="ECO:0000313" key="12">
    <source>
        <dbReference type="EMBL" id="EPB71473.1"/>
    </source>
</evidence>
<dbReference type="Proteomes" id="UP000054495">
    <property type="component" value="Unassembled WGS sequence"/>
</dbReference>
<evidence type="ECO:0000256" key="3">
    <source>
        <dbReference type="ARBA" id="ARBA00022777"/>
    </source>
</evidence>
<evidence type="ECO:0000313" key="13">
    <source>
        <dbReference type="Proteomes" id="UP000054495"/>
    </source>
</evidence>
<keyword evidence="4 8" id="KW-0067">ATP-binding</keyword>
<comment type="catalytic activity">
    <reaction evidence="6 8">
        <text>L-tyrosyl-[protein] + ATP = O-phospho-L-tyrosyl-[protein] + ADP + H(+)</text>
        <dbReference type="Rhea" id="RHEA:10596"/>
        <dbReference type="Rhea" id="RHEA-COMP:10136"/>
        <dbReference type="Rhea" id="RHEA-COMP:20101"/>
        <dbReference type="ChEBI" id="CHEBI:15378"/>
        <dbReference type="ChEBI" id="CHEBI:30616"/>
        <dbReference type="ChEBI" id="CHEBI:46858"/>
        <dbReference type="ChEBI" id="CHEBI:61978"/>
        <dbReference type="ChEBI" id="CHEBI:456216"/>
        <dbReference type="EC" id="2.7.10.2"/>
    </reaction>
</comment>
<evidence type="ECO:0000256" key="5">
    <source>
        <dbReference type="ARBA" id="ARBA00023137"/>
    </source>
</evidence>
<gene>
    <name evidence="12" type="ORF">ANCCEY_09451</name>
</gene>
<dbReference type="SMART" id="SM00219">
    <property type="entry name" value="TyrKc"/>
    <property type="match status" value="1"/>
</dbReference>
<dbReference type="PANTHER" id="PTHR24418">
    <property type="entry name" value="TYROSINE-PROTEIN KINASE"/>
    <property type="match status" value="1"/>
</dbReference>
<comment type="similarity">
    <text evidence="8">Belongs to the protein kinase superfamily. Tyr protein kinase family.</text>
</comment>
<dbReference type="SUPFAM" id="SSF55550">
    <property type="entry name" value="SH2 domain"/>
    <property type="match status" value="1"/>
</dbReference>
<evidence type="ECO:0000256" key="1">
    <source>
        <dbReference type="ARBA" id="ARBA00022679"/>
    </source>
</evidence>
<dbReference type="InterPro" id="IPR020635">
    <property type="entry name" value="Tyr_kinase_cat_dom"/>
</dbReference>
<name>A0A0D6LJY5_9BILA</name>
<evidence type="ECO:0000259" key="11">
    <source>
        <dbReference type="PROSITE" id="PS50011"/>
    </source>
</evidence>
<dbReference type="SMART" id="SM00252">
    <property type="entry name" value="SH2"/>
    <property type="match status" value="1"/>
</dbReference>